<dbReference type="Gene3D" id="2.60.40.1180">
    <property type="entry name" value="Golgi alpha-mannosidase II"/>
    <property type="match status" value="1"/>
</dbReference>
<evidence type="ECO:0000256" key="2">
    <source>
        <dbReference type="ARBA" id="ARBA00007186"/>
    </source>
</evidence>
<evidence type="ECO:0000313" key="10">
    <source>
        <dbReference type="Proteomes" id="UP000199671"/>
    </source>
</evidence>
<comment type="similarity">
    <text evidence="2">Belongs to the glycosyl hydrolase 51 family.</text>
</comment>
<proteinExistence type="inferred from homology"/>
<evidence type="ECO:0000256" key="6">
    <source>
        <dbReference type="ARBA" id="ARBA00023277"/>
    </source>
</evidence>
<feature type="domain" description="Alpha-L-arabinofuranosidase C-terminal" evidence="8">
    <location>
        <begin position="290"/>
        <end position="494"/>
    </location>
</feature>
<dbReference type="SUPFAM" id="SSF51445">
    <property type="entry name" value="(Trans)glycosidases"/>
    <property type="match status" value="1"/>
</dbReference>
<dbReference type="InterPro" id="IPR055235">
    <property type="entry name" value="ASD1_cat"/>
</dbReference>
<dbReference type="GO" id="GO:0046373">
    <property type="term" value="P:L-arabinose metabolic process"/>
    <property type="evidence" value="ECO:0007669"/>
    <property type="project" value="InterPro"/>
</dbReference>
<dbReference type="GO" id="GO:0046556">
    <property type="term" value="F:alpha-L-arabinofuranosidase activity"/>
    <property type="evidence" value="ECO:0007669"/>
    <property type="project" value="UniProtKB-EC"/>
</dbReference>
<dbReference type="AlphaFoldDB" id="A0A1G9YI29"/>
<dbReference type="Pfam" id="PF06964">
    <property type="entry name" value="Alpha-L-AF_C"/>
    <property type="match status" value="1"/>
</dbReference>
<dbReference type="InterPro" id="IPR013780">
    <property type="entry name" value="Glyco_hydro_b"/>
</dbReference>
<evidence type="ECO:0000259" key="8">
    <source>
        <dbReference type="SMART" id="SM00813"/>
    </source>
</evidence>
<dbReference type="PANTHER" id="PTHR43576:SF3">
    <property type="entry name" value="ALPHA-L-ARABINOFURANOSIDASE C"/>
    <property type="match status" value="1"/>
</dbReference>
<evidence type="ECO:0000256" key="1">
    <source>
        <dbReference type="ARBA" id="ARBA00001462"/>
    </source>
</evidence>
<dbReference type="InterPro" id="IPR017853">
    <property type="entry name" value="GH"/>
</dbReference>
<dbReference type="SMART" id="SM00813">
    <property type="entry name" value="Alpha-L-AF_C"/>
    <property type="match status" value="1"/>
</dbReference>
<gene>
    <name evidence="9" type="ORF">SAMN04487766_1135</name>
</gene>
<dbReference type="EMBL" id="FNHU01000013">
    <property type="protein sequence ID" value="SDN08727.1"/>
    <property type="molecule type" value="Genomic_DNA"/>
</dbReference>
<comment type="catalytic activity">
    <reaction evidence="1">
        <text>Hydrolysis of terminal non-reducing alpha-L-arabinofuranoside residues in alpha-L-arabinosides.</text>
        <dbReference type="EC" id="3.2.1.55"/>
    </reaction>
</comment>
<keyword evidence="6" id="KW-0119">Carbohydrate metabolism</keyword>
<dbReference type="InterPro" id="IPR010720">
    <property type="entry name" value="Alpha-L-AF_C"/>
</dbReference>
<name>A0A1G9YI29_9ACTO</name>
<keyword evidence="5" id="KW-0378">Hydrolase</keyword>
<organism evidence="9 10">
    <name type="scientific">Actinomyces ruminicola</name>
    <dbReference type="NCBI Taxonomy" id="332524"/>
    <lineage>
        <taxon>Bacteria</taxon>
        <taxon>Bacillati</taxon>
        <taxon>Actinomycetota</taxon>
        <taxon>Actinomycetes</taxon>
        <taxon>Actinomycetales</taxon>
        <taxon>Actinomycetaceae</taxon>
        <taxon>Actinomyces</taxon>
    </lineage>
</organism>
<evidence type="ECO:0000256" key="4">
    <source>
        <dbReference type="ARBA" id="ARBA00012670"/>
    </source>
</evidence>
<dbReference type="Proteomes" id="UP000199671">
    <property type="component" value="Unassembled WGS sequence"/>
</dbReference>
<sequence>MTARISVDADRPIGRISPRMYGSFVEHMGRCVYSGIFEPDHPTADADGLRQDVMELVRELGVTTVRYPGGNFVSNYRWEDGVGPIQDRPRRLELAWHTTEPNTFGTDQFMTWCDQAGIEPMLAINLGTRGETDAVNLLDYVNGQADTQYANLRRTNGHEDPYNVRMWCLGNEMDGPWQVGHKNAENYAYLALSTARAMHMVDQDLELVACGSAAWEMPTFGDWERTILDLAYDEVDYISLHRYVDPDAQDRPSFLAAGVDLDRFIDGVIATADAVGAKHRSNKKIMVSVDEWNVWRLSAWNSIEHGFAPDDWPEAAPRIEDVYTGADALVVGGLLISLLRHADRVKAASLAQLVNVIAPIMTEKGGRAWRQTTFHPFAIASRIARGQAYDAVVASPVTGTERYGEVDAVDAVVTWDEEAGAGSLLALNRSLTDSVDVTAALGTLGVSRVKAAQIIAPDDLDAVNTADAPDRVHPVPHEVTLADGTLATTLPPASWLAVELA</sequence>
<dbReference type="GO" id="GO:0000272">
    <property type="term" value="P:polysaccharide catabolic process"/>
    <property type="evidence" value="ECO:0007669"/>
    <property type="project" value="TreeGrafter"/>
</dbReference>
<evidence type="ECO:0000256" key="5">
    <source>
        <dbReference type="ARBA" id="ARBA00022801"/>
    </source>
</evidence>
<dbReference type="RefSeq" id="WP_256329377.1">
    <property type="nucleotide sequence ID" value="NZ_FNHU01000013.1"/>
</dbReference>
<reference evidence="9 10" key="1">
    <citation type="submission" date="2016-10" db="EMBL/GenBank/DDBJ databases">
        <authorList>
            <person name="de Groot N.N."/>
        </authorList>
    </citation>
    <scope>NUCLEOTIDE SEQUENCE [LARGE SCALE GENOMIC DNA]</scope>
    <source>
        <strain evidence="9 10">KPR-7B</strain>
    </source>
</reference>
<accession>A0A1G9YI29</accession>
<protein>
    <recommendedName>
        <fullName evidence="4">non-reducing end alpha-L-arabinofuranosidase</fullName>
        <ecNumber evidence="4">3.2.1.55</ecNumber>
    </recommendedName>
</protein>
<dbReference type="EC" id="3.2.1.55" evidence="4"/>
<dbReference type="SUPFAM" id="SSF51011">
    <property type="entry name" value="Glycosyl hydrolase domain"/>
    <property type="match status" value="1"/>
</dbReference>
<comment type="subunit">
    <text evidence="3">Homohexamer; trimer of dimers.</text>
</comment>
<dbReference type="Pfam" id="PF22848">
    <property type="entry name" value="ASD1_dom"/>
    <property type="match status" value="1"/>
</dbReference>
<evidence type="ECO:0000313" key="9">
    <source>
        <dbReference type="EMBL" id="SDN08727.1"/>
    </source>
</evidence>
<keyword evidence="7" id="KW-0326">Glycosidase</keyword>
<dbReference type="Gene3D" id="3.20.20.80">
    <property type="entry name" value="Glycosidases"/>
    <property type="match status" value="1"/>
</dbReference>
<evidence type="ECO:0000256" key="3">
    <source>
        <dbReference type="ARBA" id="ARBA00011165"/>
    </source>
</evidence>
<dbReference type="PANTHER" id="PTHR43576">
    <property type="entry name" value="ALPHA-L-ARABINOFURANOSIDASE C-RELATED"/>
    <property type="match status" value="1"/>
</dbReference>
<evidence type="ECO:0000256" key="7">
    <source>
        <dbReference type="ARBA" id="ARBA00023295"/>
    </source>
</evidence>